<dbReference type="GO" id="GO:0016020">
    <property type="term" value="C:membrane"/>
    <property type="evidence" value="ECO:0007669"/>
    <property type="project" value="InterPro"/>
</dbReference>
<evidence type="ECO:0000256" key="1">
    <source>
        <dbReference type="SAM" id="Phobius"/>
    </source>
</evidence>
<dbReference type="Gene3D" id="1.20.58.390">
    <property type="entry name" value="Neurotransmitter-gated ion-channel transmembrane domain"/>
    <property type="match status" value="1"/>
</dbReference>
<dbReference type="SUPFAM" id="SSF90112">
    <property type="entry name" value="Neurotransmitter-gated ion-channel transmembrane pore"/>
    <property type="match status" value="1"/>
</dbReference>
<dbReference type="InterPro" id="IPR036719">
    <property type="entry name" value="Neuro-gated_channel_TM_sf"/>
</dbReference>
<sequence length="139" mass="15905">NSKYILKSTLTPRLARKELQQSSSNLYKTRSCTSLNSRKVKDENNGNSYNNYLTVHSFANIPKITTSDENLMASKEEASTAIEIPENDNLDEEPHNVPQKWTTMTPQEVANWIDKKSRVAFPVAFLFFNILFWSIVLCS</sequence>
<feature type="non-terminal residue" evidence="2">
    <location>
        <position position="1"/>
    </location>
</feature>
<comment type="caution">
    <text evidence="2">The sequence shown here is derived from an EMBL/GenBank/DDBJ whole genome shotgun (WGS) entry which is preliminary data.</text>
</comment>
<dbReference type="InterPro" id="IPR038050">
    <property type="entry name" value="Neuro_actylchol_rec"/>
</dbReference>
<dbReference type="Proteomes" id="UP000051574">
    <property type="component" value="Unassembled WGS sequence"/>
</dbReference>
<keyword evidence="3" id="KW-1185">Reference proteome</keyword>
<gene>
    <name evidence="2" type="ORF">AMK59_5091</name>
</gene>
<dbReference type="GO" id="GO:0006811">
    <property type="term" value="P:monoatomic ion transport"/>
    <property type="evidence" value="ECO:0007669"/>
    <property type="project" value="InterPro"/>
</dbReference>
<keyword evidence="1" id="KW-0472">Membrane</keyword>
<evidence type="ECO:0000313" key="3">
    <source>
        <dbReference type="Proteomes" id="UP000051574"/>
    </source>
</evidence>
<dbReference type="OrthoDB" id="3176171at2759"/>
<name>A0A0T6B3K3_9SCAR</name>
<protein>
    <submittedName>
        <fullName evidence="2">Ion channel</fullName>
    </submittedName>
</protein>
<proteinExistence type="predicted"/>
<evidence type="ECO:0000313" key="2">
    <source>
        <dbReference type="EMBL" id="KRT81978.1"/>
    </source>
</evidence>
<keyword evidence="1" id="KW-1133">Transmembrane helix</keyword>
<dbReference type="EMBL" id="LJIG01015979">
    <property type="protein sequence ID" value="KRT81978.1"/>
    <property type="molecule type" value="Genomic_DNA"/>
</dbReference>
<reference evidence="2 3" key="1">
    <citation type="submission" date="2015-09" db="EMBL/GenBank/DDBJ databases">
        <title>Draft genome of the scarab beetle Oryctes borbonicus.</title>
        <authorList>
            <person name="Meyer J.M."/>
            <person name="Markov G.V."/>
            <person name="Baskaran P."/>
            <person name="Herrmann M."/>
            <person name="Sommer R.J."/>
            <person name="Roedelsperger C."/>
        </authorList>
    </citation>
    <scope>NUCLEOTIDE SEQUENCE [LARGE SCALE GENOMIC DNA]</scope>
    <source>
        <strain evidence="2">OB123</strain>
        <tissue evidence="2">Whole animal</tissue>
    </source>
</reference>
<dbReference type="AlphaFoldDB" id="A0A0T6B3K3"/>
<keyword evidence="1" id="KW-0812">Transmembrane</keyword>
<organism evidence="2 3">
    <name type="scientific">Oryctes borbonicus</name>
    <dbReference type="NCBI Taxonomy" id="1629725"/>
    <lineage>
        <taxon>Eukaryota</taxon>
        <taxon>Metazoa</taxon>
        <taxon>Ecdysozoa</taxon>
        <taxon>Arthropoda</taxon>
        <taxon>Hexapoda</taxon>
        <taxon>Insecta</taxon>
        <taxon>Pterygota</taxon>
        <taxon>Neoptera</taxon>
        <taxon>Endopterygota</taxon>
        <taxon>Coleoptera</taxon>
        <taxon>Polyphaga</taxon>
        <taxon>Scarabaeiformia</taxon>
        <taxon>Scarabaeidae</taxon>
        <taxon>Dynastinae</taxon>
        <taxon>Oryctes</taxon>
    </lineage>
</organism>
<feature type="transmembrane region" description="Helical" evidence="1">
    <location>
        <begin position="119"/>
        <end position="137"/>
    </location>
</feature>
<accession>A0A0T6B3K3</accession>